<dbReference type="InterPro" id="IPR001932">
    <property type="entry name" value="PPM-type_phosphatase-like_dom"/>
</dbReference>
<keyword evidence="1" id="KW-0808">Transferase</keyword>
<gene>
    <name evidence="8" type="ORF">NX784_15915</name>
</gene>
<dbReference type="PANTHER" id="PTHR43289">
    <property type="entry name" value="MITOGEN-ACTIVATED PROTEIN KINASE KINASE KINASE 20-RELATED"/>
    <property type="match status" value="1"/>
</dbReference>
<dbReference type="SUPFAM" id="SSF56112">
    <property type="entry name" value="Protein kinase-like (PK-like)"/>
    <property type="match status" value="1"/>
</dbReference>
<dbReference type="InterPro" id="IPR011009">
    <property type="entry name" value="Kinase-like_dom_sf"/>
</dbReference>
<dbReference type="PROSITE" id="PS51746">
    <property type="entry name" value="PPM_2"/>
    <property type="match status" value="1"/>
</dbReference>
<keyword evidence="3 8" id="KW-0418">Kinase</keyword>
<evidence type="ECO:0000313" key="8">
    <source>
        <dbReference type="EMBL" id="MCS0583076.1"/>
    </source>
</evidence>
<dbReference type="CDD" id="cd14014">
    <property type="entry name" value="STKc_PknB_like"/>
    <property type="match status" value="1"/>
</dbReference>
<keyword evidence="9" id="KW-1185">Reference proteome</keyword>
<dbReference type="Gene3D" id="3.60.40.10">
    <property type="entry name" value="PPM-type phosphatase domain"/>
    <property type="match status" value="1"/>
</dbReference>
<keyword evidence="4" id="KW-0067">ATP-binding</keyword>
<dbReference type="SMART" id="SM00331">
    <property type="entry name" value="PP2C_SIG"/>
    <property type="match status" value="1"/>
</dbReference>
<evidence type="ECO:0000256" key="2">
    <source>
        <dbReference type="ARBA" id="ARBA00022741"/>
    </source>
</evidence>
<dbReference type="CDD" id="cd00143">
    <property type="entry name" value="PP2Cc"/>
    <property type="match status" value="1"/>
</dbReference>
<feature type="domain" description="Protein kinase" evidence="6">
    <location>
        <begin position="275"/>
        <end position="539"/>
    </location>
</feature>
<keyword evidence="2" id="KW-0547">Nucleotide-binding</keyword>
<evidence type="ECO:0000256" key="3">
    <source>
        <dbReference type="ARBA" id="ARBA00022777"/>
    </source>
</evidence>
<evidence type="ECO:0000313" key="9">
    <source>
        <dbReference type="Proteomes" id="UP001204151"/>
    </source>
</evidence>
<reference evidence="8 9" key="1">
    <citation type="submission" date="2022-08" db="EMBL/GenBank/DDBJ databases">
        <title>Reclassification of Massilia species as members of the genera Telluria, Duganella, Pseudoduganella, Mokoshia gen. nov. and Zemynaea gen. nov. using orthogonal and non-orthogonal genome-based approaches.</title>
        <authorList>
            <person name="Bowman J.P."/>
        </authorList>
    </citation>
    <scope>NUCLEOTIDE SEQUENCE [LARGE SCALE GENOMIC DNA]</scope>
    <source>
        <strain evidence="8 9">JCM 31316</strain>
    </source>
</reference>
<evidence type="ECO:0000256" key="5">
    <source>
        <dbReference type="SAM" id="MobiDB-lite"/>
    </source>
</evidence>
<dbReference type="EMBL" id="JANUGW010000011">
    <property type="protein sequence ID" value="MCS0583076.1"/>
    <property type="molecule type" value="Genomic_DNA"/>
</dbReference>
<dbReference type="SUPFAM" id="SSF81606">
    <property type="entry name" value="PP2C-like"/>
    <property type="match status" value="1"/>
</dbReference>
<evidence type="ECO:0000256" key="1">
    <source>
        <dbReference type="ARBA" id="ARBA00022679"/>
    </source>
</evidence>
<feature type="compositionally biased region" description="Polar residues" evidence="5">
    <location>
        <begin position="1"/>
        <end position="11"/>
    </location>
</feature>
<dbReference type="PANTHER" id="PTHR43289:SF6">
    <property type="entry name" value="SERINE_THREONINE-PROTEIN KINASE NEKL-3"/>
    <property type="match status" value="1"/>
</dbReference>
<name>A0ABT1ZT13_9BURK</name>
<dbReference type="InterPro" id="IPR000719">
    <property type="entry name" value="Prot_kinase_dom"/>
</dbReference>
<dbReference type="PROSITE" id="PS50011">
    <property type="entry name" value="PROTEIN_KINASE_DOM"/>
    <property type="match status" value="1"/>
</dbReference>
<dbReference type="SMART" id="SM00332">
    <property type="entry name" value="PP2Cc"/>
    <property type="match status" value="1"/>
</dbReference>
<dbReference type="Gene3D" id="3.30.200.20">
    <property type="entry name" value="Phosphorylase Kinase, domain 1"/>
    <property type="match status" value="1"/>
</dbReference>
<evidence type="ECO:0000259" key="6">
    <source>
        <dbReference type="PROSITE" id="PS50011"/>
    </source>
</evidence>
<dbReference type="PROSITE" id="PS00109">
    <property type="entry name" value="PROTEIN_KINASE_TYR"/>
    <property type="match status" value="1"/>
</dbReference>
<comment type="caution">
    <text evidence="8">The sequence shown here is derived from an EMBL/GenBank/DDBJ whole genome shotgun (WGS) entry which is preliminary data.</text>
</comment>
<dbReference type="Gene3D" id="1.10.510.10">
    <property type="entry name" value="Transferase(Phosphotransferase) domain 1"/>
    <property type="match status" value="1"/>
</dbReference>
<dbReference type="InterPro" id="IPR008266">
    <property type="entry name" value="Tyr_kinase_AS"/>
</dbReference>
<feature type="domain" description="PPM-type phosphatase" evidence="7">
    <location>
        <begin position="8"/>
        <end position="242"/>
    </location>
</feature>
<accession>A0ABT1ZT13</accession>
<sequence>MSTPLTLSVGQHTDRGRKPSNQDCHGAALPRESLRATKGAALALADGIGSSDVSHVASATAVASFLEDYYATSDAWSVRTSAERVLAAVNAWLYAQTRQSQDRYDQDRGYVCTFTALVIKSNTAHVFHVGDARLYRVHVGAQSASLEQVTTDHRVWVSPERSYLSRALGVQDRIDIDYRTVALEAGDLFMLATDGVYEHVTGADVHAALEGAPDLDAAACRLVERALEKGSPDNLTVQFVRIESLQAREASELLRQMAGLPLPPQLEPRAELDGYRIVREVHGSSRSHVYLALDPDSGAHVILKTPSTDLAGDRAHMERFVMEEWVMGRVRSPHVVRPAPARRRSCVYVATEYIDGVTLAQWLRDRPRPGLDAVRRIVDQVAKGLRAFHRLDMLHQDVRPENVMIDADGNARIIDFGSVSVAGVVEMAPHADDWTLQGAALYAAPEYFLGEHGTVRSDVFALGVLTYLMLTGELPYGVEIPRAAGRAAQRKLAYRSARDHDPAIPAWVDAALRRALQIDPRRRYEDVSEFVYDLHHPNGAFLEHRRAPLIERSPLLFWKATSFTLVLALVADLALRR</sequence>
<dbReference type="RefSeq" id="WP_258817665.1">
    <property type="nucleotide sequence ID" value="NZ_JANUGW010000011.1"/>
</dbReference>
<evidence type="ECO:0000259" key="7">
    <source>
        <dbReference type="PROSITE" id="PS51746"/>
    </source>
</evidence>
<dbReference type="GO" id="GO:0016301">
    <property type="term" value="F:kinase activity"/>
    <property type="evidence" value="ECO:0007669"/>
    <property type="project" value="UniProtKB-KW"/>
</dbReference>
<feature type="region of interest" description="Disordered" evidence="5">
    <location>
        <begin position="1"/>
        <end position="25"/>
    </location>
</feature>
<proteinExistence type="predicted"/>
<dbReference type="Proteomes" id="UP001204151">
    <property type="component" value="Unassembled WGS sequence"/>
</dbReference>
<protein>
    <submittedName>
        <fullName evidence="8">Protein kinase</fullName>
    </submittedName>
</protein>
<dbReference type="Pfam" id="PF00069">
    <property type="entry name" value="Pkinase"/>
    <property type="match status" value="1"/>
</dbReference>
<organism evidence="8 9">
    <name type="scientific">Massilia pinisoli</name>
    <dbReference type="NCBI Taxonomy" id="1772194"/>
    <lineage>
        <taxon>Bacteria</taxon>
        <taxon>Pseudomonadati</taxon>
        <taxon>Pseudomonadota</taxon>
        <taxon>Betaproteobacteria</taxon>
        <taxon>Burkholderiales</taxon>
        <taxon>Oxalobacteraceae</taxon>
        <taxon>Telluria group</taxon>
        <taxon>Massilia</taxon>
    </lineage>
</organism>
<evidence type="ECO:0000256" key="4">
    <source>
        <dbReference type="ARBA" id="ARBA00022840"/>
    </source>
</evidence>
<dbReference type="InterPro" id="IPR036457">
    <property type="entry name" value="PPM-type-like_dom_sf"/>
</dbReference>
<dbReference type="Pfam" id="PF13672">
    <property type="entry name" value="PP2C_2"/>
    <property type="match status" value="1"/>
</dbReference>